<feature type="transmembrane region" description="Helical" evidence="1">
    <location>
        <begin position="60"/>
        <end position="83"/>
    </location>
</feature>
<sequence length="195" mass="21540">MSETEAETTYVDNIFGVVTDQRVVYHPNRGWLTEGDREDVPLGHIASVEFVISRSLINGILLIVIGVPAIVVLVGVIFILFGYCLLKGTPTVIVNTTDGKREIMKGWPWHREQAYDFAKALQGRIEPDREVRVEYVSSVSVGTSRPVLSGPLLLVAVIAALVTVGCAIVWLIMLLGLFPFSVATTERIYDVIRRS</sequence>
<dbReference type="EMBL" id="CABIKM010000014">
    <property type="protein sequence ID" value="VUZ84513.1"/>
    <property type="molecule type" value="Genomic_DNA"/>
</dbReference>
<dbReference type="AlphaFoldDB" id="A0A564ZH82"/>
<evidence type="ECO:0000313" key="3">
    <source>
        <dbReference type="Proteomes" id="UP000334340"/>
    </source>
</evidence>
<evidence type="ECO:0000256" key="1">
    <source>
        <dbReference type="SAM" id="Phobius"/>
    </source>
</evidence>
<keyword evidence="1" id="KW-0812">Transmembrane</keyword>
<evidence type="ECO:0000313" key="2">
    <source>
        <dbReference type="EMBL" id="VUZ84513.1"/>
    </source>
</evidence>
<feature type="transmembrane region" description="Helical" evidence="1">
    <location>
        <begin position="152"/>
        <end position="178"/>
    </location>
</feature>
<keyword evidence="1" id="KW-1133">Transmembrane helix</keyword>
<proteinExistence type="predicted"/>
<reference evidence="2 3" key="1">
    <citation type="submission" date="2019-07" db="EMBL/GenBank/DDBJ databases">
        <authorList>
            <person name="Cremers G."/>
        </authorList>
    </citation>
    <scope>NUCLEOTIDE SEQUENCE [LARGE SCALE GENOMIC DNA]</scope>
</reference>
<dbReference type="Proteomes" id="UP000334340">
    <property type="component" value="Unassembled WGS sequence"/>
</dbReference>
<keyword evidence="1" id="KW-0472">Membrane</keyword>
<keyword evidence="3" id="KW-1185">Reference proteome</keyword>
<name>A0A564ZH82_9BACT</name>
<accession>A0A564ZH82</accession>
<protein>
    <submittedName>
        <fullName evidence="2">Uncharacterized protein</fullName>
    </submittedName>
</protein>
<organism evidence="2 3">
    <name type="scientific">Candidatus Methylomirabilis lanthanidiphila</name>
    <dbReference type="NCBI Taxonomy" id="2211376"/>
    <lineage>
        <taxon>Bacteria</taxon>
        <taxon>Candidatus Methylomirabilota</taxon>
        <taxon>Candidatus Methylomirabilia</taxon>
        <taxon>Candidatus Methylomirabilales</taxon>
        <taxon>Candidatus Methylomirabilaceae</taxon>
        <taxon>Candidatus Methylomirabilis</taxon>
    </lineage>
</organism>
<gene>
    <name evidence="2" type="ORF">MELA_00886</name>
</gene>